<feature type="transmembrane region" description="Helical" evidence="1">
    <location>
        <begin position="27"/>
        <end position="48"/>
    </location>
</feature>
<sequence length="284" mass="30080">MPNSQDDIEALVTPAAAAAAEGVPHGAFLLTLALFVAPLVAALLREGIVVGTDESPRYVRRDCSAKGLAFWLLLCAALYAIQYVLARRRRWKHNEKTMARHKEDLLRQSLLCGLAYSSGVIGGRLDEAPLAFAAYVVAFTIGYCVLFELLRAGNVEFTANCVGNVYAVAVAVFAASLVGCLVAHTIFRIASIASVDPTAPSLADCAGVFLVIIAAHAALVLAPGAASAHFHHYYLGFVGSCLCTLATDTSMVAQAMLLGIYLHGTALFGVERVFYPEGGDAEPY</sequence>
<dbReference type="Proteomes" id="UP000789595">
    <property type="component" value="Unassembled WGS sequence"/>
</dbReference>
<name>A0A8J2SFK3_9STRA</name>
<organism evidence="2 3">
    <name type="scientific">Pelagomonas calceolata</name>
    <dbReference type="NCBI Taxonomy" id="35677"/>
    <lineage>
        <taxon>Eukaryota</taxon>
        <taxon>Sar</taxon>
        <taxon>Stramenopiles</taxon>
        <taxon>Ochrophyta</taxon>
        <taxon>Pelagophyceae</taxon>
        <taxon>Pelagomonadales</taxon>
        <taxon>Pelagomonadaceae</taxon>
        <taxon>Pelagomonas</taxon>
    </lineage>
</organism>
<keyword evidence="1" id="KW-0472">Membrane</keyword>
<evidence type="ECO:0000256" key="1">
    <source>
        <dbReference type="SAM" id="Phobius"/>
    </source>
</evidence>
<feature type="transmembrane region" description="Helical" evidence="1">
    <location>
        <begin position="233"/>
        <end position="262"/>
    </location>
</feature>
<keyword evidence="3" id="KW-1185">Reference proteome</keyword>
<protein>
    <submittedName>
        <fullName evidence="2">Uncharacterized protein</fullName>
    </submittedName>
</protein>
<feature type="transmembrane region" description="Helical" evidence="1">
    <location>
        <begin position="131"/>
        <end position="150"/>
    </location>
</feature>
<keyword evidence="1" id="KW-1133">Transmembrane helix</keyword>
<reference evidence="2" key="1">
    <citation type="submission" date="2021-11" db="EMBL/GenBank/DDBJ databases">
        <authorList>
            <consortium name="Genoscope - CEA"/>
            <person name="William W."/>
        </authorList>
    </citation>
    <scope>NUCLEOTIDE SEQUENCE</scope>
</reference>
<feature type="transmembrane region" description="Helical" evidence="1">
    <location>
        <begin position="68"/>
        <end position="85"/>
    </location>
</feature>
<dbReference type="OrthoDB" id="441660at2759"/>
<proteinExistence type="predicted"/>
<accession>A0A8J2SFK3</accession>
<comment type="caution">
    <text evidence="2">The sequence shown here is derived from an EMBL/GenBank/DDBJ whole genome shotgun (WGS) entry which is preliminary data.</text>
</comment>
<feature type="transmembrane region" description="Helical" evidence="1">
    <location>
        <begin position="199"/>
        <end position="221"/>
    </location>
</feature>
<dbReference type="AlphaFoldDB" id="A0A8J2SFK3"/>
<dbReference type="EMBL" id="CAKKNE010000001">
    <property type="protein sequence ID" value="CAH0366691.1"/>
    <property type="molecule type" value="Genomic_DNA"/>
</dbReference>
<feature type="transmembrane region" description="Helical" evidence="1">
    <location>
        <begin position="162"/>
        <end position="187"/>
    </location>
</feature>
<keyword evidence="1" id="KW-0812">Transmembrane</keyword>
<gene>
    <name evidence="2" type="ORF">PECAL_1P31970</name>
</gene>
<evidence type="ECO:0000313" key="2">
    <source>
        <dbReference type="EMBL" id="CAH0366691.1"/>
    </source>
</evidence>
<evidence type="ECO:0000313" key="3">
    <source>
        <dbReference type="Proteomes" id="UP000789595"/>
    </source>
</evidence>